<dbReference type="Pfam" id="PF12836">
    <property type="entry name" value="HHH_3"/>
    <property type="match status" value="1"/>
</dbReference>
<feature type="compositionally biased region" description="Basic and acidic residues" evidence="3">
    <location>
        <begin position="636"/>
        <end position="651"/>
    </location>
</feature>
<dbReference type="GO" id="GO:0008270">
    <property type="term" value="F:zinc ion binding"/>
    <property type="evidence" value="ECO:0007669"/>
    <property type="project" value="UniProtKB-KW"/>
</dbReference>
<gene>
    <name evidence="5" type="ORF">DPMN_155076</name>
</gene>
<feature type="region of interest" description="Disordered" evidence="3">
    <location>
        <begin position="633"/>
        <end position="661"/>
    </location>
</feature>
<dbReference type="Gene3D" id="4.10.60.10">
    <property type="entry name" value="Zinc finger, CCHC-type"/>
    <property type="match status" value="2"/>
</dbReference>
<feature type="domain" description="CCHC-type" evidence="4">
    <location>
        <begin position="590"/>
        <end position="605"/>
    </location>
</feature>
<dbReference type="PROSITE" id="PS50158">
    <property type="entry name" value="ZF_CCHC"/>
    <property type="match status" value="2"/>
</dbReference>
<dbReference type="InterPro" id="IPR001878">
    <property type="entry name" value="Znf_CCHC"/>
</dbReference>
<feature type="coiled-coil region" evidence="2">
    <location>
        <begin position="542"/>
        <end position="576"/>
    </location>
</feature>
<dbReference type="GO" id="GO:0003676">
    <property type="term" value="F:nucleic acid binding"/>
    <property type="evidence" value="ECO:0007669"/>
    <property type="project" value="InterPro"/>
</dbReference>
<dbReference type="PANTHER" id="PTHR19963:SF30">
    <property type="entry name" value="ENDONUCLEASE_EXONUCLEASE_PHOSPHATASE DOMAIN-CONTAINING PROTEIN"/>
    <property type="match status" value="1"/>
</dbReference>
<comment type="caution">
    <text evidence="5">The sequence shown here is derived from an EMBL/GenBank/DDBJ whole genome shotgun (WGS) entry which is preliminary data.</text>
</comment>
<reference evidence="5" key="1">
    <citation type="journal article" date="2019" name="bioRxiv">
        <title>The Genome of the Zebra Mussel, Dreissena polymorpha: A Resource for Invasive Species Research.</title>
        <authorList>
            <person name="McCartney M.A."/>
            <person name="Auch B."/>
            <person name="Kono T."/>
            <person name="Mallez S."/>
            <person name="Zhang Y."/>
            <person name="Obille A."/>
            <person name="Becker A."/>
            <person name="Abrahante J.E."/>
            <person name="Garbe J."/>
            <person name="Badalamenti J.P."/>
            <person name="Herman A."/>
            <person name="Mangelson H."/>
            <person name="Liachko I."/>
            <person name="Sullivan S."/>
            <person name="Sone E.D."/>
            <person name="Koren S."/>
            <person name="Silverstein K.A.T."/>
            <person name="Beckman K.B."/>
            <person name="Gohl D.M."/>
        </authorList>
    </citation>
    <scope>NUCLEOTIDE SEQUENCE</scope>
    <source>
        <strain evidence="5">Duluth1</strain>
        <tissue evidence="5">Whole animal</tissue>
    </source>
</reference>
<organism evidence="5 6">
    <name type="scientific">Dreissena polymorpha</name>
    <name type="common">Zebra mussel</name>
    <name type="synonym">Mytilus polymorpha</name>
    <dbReference type="NCBI Taxonomy" id="45954"/>
    <lineage>
        <taxon>Eukaryota</taxon>
        <taxon>Metazoa</taxon>
        <taxon>Spiralia</taxon>
        <taxon>Lophotrochozoa</taxon>
        <taxon>Mollusca</taxon>
        <taxon>Bivalvia</taxon>
        <taxon>Autobranchia</taxon>
        <taxon>Heteroconchia</taxon>
        <taxon>Euheterodonta</taxon>
        <taxon>Imparidentia</taxon>
        <taxon>Neoheterodontei</taxon>
        <taxon>Myida</taxon>
        <taxon>Dreissenoidea</taxon>
        <taxon>Dreissenidae</taxon>
        <taxon>Dreissena</taxon>
    </lineage>
</organism>
<dbReference type="SMART" id="SM00343">
    <property type="entry name" value="ZnF_C2HC"/>
    <property type="match status" value="2"/>
</dbReference>
<proteinExistence type="predicted"/>
<dbReference type="PANTHER" id="PTHR19963">
    <property type="entry name" value="CCHC-TYPE DOMAIN-CONTAINING PROTEIN"/>
    <property type="match status" value="1"/>
</dbReference>
<sequence length="661" mass="73499">MDRTKLVDVDTASEDELRELPGIGPKVAHSIITYIELHGRITRYDLATIPHLRSSPLLWSLLTFSKSEGESMIGIVGQEGVYKEMEKDKMFDQSGDAEVLEPVTNLGQDVITRVLAAIDSANLSGPPSSYVKSSDAKVVDHGARPNVAQHKTEALWYKGSVEQSGPYGTNTPTQMAFTPKPVQHQAATQPKVELGWQHGSVGHSVQNRPVAPTPYMSVNHGMQAGPHQVMAQMPMPHGTYPVQFHAMSHGVQPGQWPQGGQLQYMLVGGQGQLIDSVNPSPMTYMMPPVQSGYVTSTPVTPAPQVDRSGAPSRVASWSVAHAGHGASDTAAAPIVQRAVAPGQHKSKLQSLPKALIYDGRGSWQAFMTKFEKYAGIFEWEDREKRDYLCLCLTDKASEYYALVMDREVELGYHEVVDKLERRFGYRDLPETARVTFCSARQGKEESVDDWADRVLTLAGKAYRDLPEAYMLQESILRFCMGAREKEAGEQVINQRPVSIEQAIDKLKWAIHTHGLMYGRPKMVKKVECEGPVEVSEVKVAQQNRLVERVVALEKKGERLEEKLDLLMGKLDQLLARPIRNPSISPSRRQCYNCKEQGHYKRDCPKLRSRSPSPVRNDRCYQCNELGHMARECPNATKDRSNDTPREGKKVSFADLNGKGSG</sequence>
<feature type="domain" description="CCHC-type" evidence="4">
    <location>
        <begin position="618"/>
        <end position="634"/>
    </location>
</feature>
<dbReference type="AlphaFoldDB" id="A0A9D4J6C0"/>
<name>A0A9D4J6C0_DREPO</name>
<dbReference type="Proteomes" id="UP000828390">
    <property type="component" value="Unassembled WGS sequence"/>
</dbReference>
<dbReference type="InterPro" id="IPR010994">
    <property type="entry name" value="RuvA_2-like"/>
</dbReference>
<protein>
    <recommendedName>
        <fullName evidence="4">CCHC-type domain-containing protein</fullName>
    </recommendedName>
</protein>
<keyword evidence="6" id="KW-1185">Reference proteome</keyword>
<dbReference type="InterPro" id="IPR036875">
    <property type="entry name" value="Znf_CCHC_sf"/>
</dbReference>
<keyword evidence="1" id="KW-0863">Zinc-finger</keyword>
<keyword evidence="1" id="KW-0862">Zinc</keyword>
<evidence type="ECO:0000256" key="3">
    <source>
        <dbReference type="SAM" id="MobiDB-lite"/>
    </source>
</evidence>
<evidence type="ECO:0000256" key="1">
    <source>
        <dbReference type="PROSITE-ProRule" id="PRU00047"/>
    </source>
</evidence>
<dbReference type="Pfam" id="PF00098">
    <property type="entry name" value="zf-CCHC"/>
    <property type="match status" value="2"/>
</dbReference>
<reference evidence="5" key="2">
    <citation type="submission" date="2020-11" db="EMBL/GenBank/DDBJ databases">
        <authorList>
            <person name="McCartney M.A."/>
            <person name="Auch B."/>
            <person name="Kono T."/>
            <person name="Mallez S."/>
            <person name="Becker A."/>
            <person name="Gohl D.M."/>
            <person name="Silverstein K.A.T."/>
            <person name="Koren S."/>
            <person name="Bechman K.B."/>
            <person name="Herman A."/>
            <person name="Abrahante J.E."/>
            <person name="Garbe J."/>
        </authorList>
    </citation>
    <scope>NUCLEOTIDE SEQUENCE</scope>
    <source>
        <strain evidence="5">Duluth1</strain>
        <tissue evidence="5">Whole animal</tissue>
    </source>
</reference>
<evidence type="ECO:0000313" key="6">
    <source>
        <dbReference type="Proteomes" id="UP000828390"/>
    </source>
</evidence>
<dbReference type="SUPFAM" id="SSF47781">
    <property type="entry name" value="RuvA domain 2-like"/>
    <property type="match status" value="1"/>
</dbReference>
<keyword evidence="1" id="KW-0479">Metal-binding</keyword>
<evidence type="ECO:0000259" key="4">
    <source>
        <dbReference type="PROSITE" id="PS50158"/>
    </source>
</evidence>
<accession>A0A9D4J6C0</accession>
<dbReference type="SUPFAM" id="SSF57756">
    <property type="entry name" value="Retrovirus zinc finger-like domains"/>
    <property type="match status" value="1"/>
</dbReference>
<keyword evidence="2" id="KW-0175">Coiled coil</keyword>
<dbReference type="Gene3D" id="1.10.150.280">
    <property type="entry name" value="AF1531-like domain"/>
    <property type="match status" value="1"/>
</dbReference>
<evidence type="ECO:0000256" key="2">
    <source>
        <dbReference type="SAM" id="Coils"/>
    </source>
</evidence>
<dbReference type="EMBL" id="JAIWYP010000007">
    <property type="protein sequence ID" value="KAH3801426.1"/>
    <property type="molecule type" value="Genomic_DNA"/>
</dbReference>
<evidence type="ECO:0000313" key="5">
    <source>
        <dbReference type="EMBL" id="KAH3801426.1"/>
    </source>
</evidence>